<dbReference type="Proteomes" id="UP000664859">
    <property type="component" value="Unassembled WGS sequence"/>
</dbReference>
<name>A0A835Z2M4_9STRA</name>
<proteinExistence type="inferred from homology"/>
<comment type="caution">
    <text evidence="6">The sequence shown here is derived from an EMBL/GenBank/DDBJ whole genome shotgun (WGS) entry which is preliminary data.</text>
</comment>
<dbReference type="InterPro" id="IPR000627">
    <property type="entry name" value="Intradiol_dOase_C"/>
</dbReference>
<evidence type="ECO:0000256" key="4">
    <source>
        <dbReference type="SAM" id="SignalP"/>
    </source>
</evidence>
<protein>
    <submittedName>
        <fullName evidence="6">Intradiol ring-cleavage dioxygenase</fullName>
    </submittedName>
</protein>
<evidence type="ECO:0000259" key="5">
    <source>
        <dbReference type="Pfam" id="PF00775"/>
    </source>
</evidence>
<dbReference type="OrthoDB" id="45055at2759"/>
<dbReference type="InterPro" id="IPR015889">
    <property type="entry name" value="Intradiol_dOase_core"/>
</dbReference>
<keyword evidence="2 6" id="KW-0223">Dioxygenase</keyword>
<dbReference type="InterPro" id="IPR050770">
    <property type="entry name" value="Intradiol_RC_Dioxygenase"/>
</dbReference>
<organism evidence="6 7">
    <name type="scientific">Tribonema minus</name>
    <dbReference type="NCBI Taxonomy" id="303371"/>
    <lineage>
        <taxon>Eukaryota</taxon>
        <taxon>Sar</taxon>
        <taxon>Stramenopiles</taxon>
        <taxon>Ochrophyta</taxon>
        <taxon>PX clade</taxon>
        <taxon>Xanthophyceae</taxon>
        <taxon>Tribonematales</taxon>
        <taxon>Tribonemataceae</taxon>
        <taxon>Tribonema</taxon>
    </lineage>
</organism>
<dbReference type="PANTHER" id="PTHR33711">
    <property type="entry name" value="DIOXYGENASE, PUTATIVE (AFU_ORTHOLOGUE AFUA_2G02910)-RELATED"/>
    <property type="match status" value="1"/>
</dbReference>
<evidence type="ECO:0000256" key="2">
    <source>
        <dbReference type="ARBA" id="ARBA00022964"/>
    </source>
</evidence>
<keyword evidence="3" id="KW-0560">Oxidoreductase</keyword>
<dbReference type="Pfam" id="PF00775">
    <property type="entry name" value="Dioxygenase_C"/>
    <property type="match status" value="1"/>
</dbReference>
<dbReference type="Gene3D" id="2.60.130.10">
    <property type="entry name" value="Aromatic compound dioxygenase"/>
    <property type="match status" value="1"/>
</dbReference>
<evidence type="ECO:0000313" key="7">
    <source>
        <dbReference type="Proteomes" id="UP000664859"/>
    </source>
</evidence>
<dbReference type="AlphaFoldDB" id="A0A835Z2M4"/>
<evidence type="ECO:0000256" key="1">
    <source>
        <dbReference type="ARBA" id="ARBA00007825"/>
    </source>
</evidence>
<keyword evidence="4" id="KW-0732">Signal</keyword>
<evidence type="ECO:0000313" key="6">
    <source>
        <dbReference type="EMBL" id="KAG5186111.1"/>
    </source>
</evidence>
<dbReference type="PANTHER" id="PTHR33711:SF10">
    <property type="entry name" value="INTRADIOL RING-CLEAVAGE DIOXYGENASES DOMAIN-CONTAINING PROTEIN"/>
    <property type="match status" value="1"/>
</dbReference>
<comment type="similarity">
    <text evidence="1">Belongs to the intradiol ring-cleavage dioxygenase family.</text>
</comment>
<dbReference type="EMBL" id="JAFCMP010000113">
    <property type="protein sequence ID" value="KAG5186111.1"/>
    <property type="molecule type" value="Genomic_DNA"/>
</dbReference>
<dbReference type="GO" id="GO:0016702">
    <property type="term" value="F:oxidoreductase activity, acting on single donors with incorporation of molecular oxygen, incorporation of two atoms of oxygen"/>
    <property type="evidence" value="ECO:0007669"/>
    <property type="project" value="InterPro"/>
</dbReference>
<feature type="signal peptide" evidence="4">
    <location>
        <begin position="1"/>
        <end position="20"/>
    </location>
</feature>
<accession>A0A835Z2M4</accession>
<gene>
    <name evidence="6" type="ORF">JKP88DRAFT_262555</name>
</gene>
<evidence type="ECO:0000256" key="3">
    <source>
        <dbReference type="ARBA" id="ARBA00023002"/>
    </source>
</evidence>
<reference evidence="6" key="1">
    <citation type="submission" date="2021-02" db="EMBL/GenBank/DDBJ databases">
        <title>First Annotated Genome of the Yellow-green Alga Tribonema minus.</title>
        <authorList>
            <person name="Mahan K.M."/>
        </authorList>
    </citation>
    <scope>NUCLEOTIDE SEQUENCE</scope>
    <source>
        <strain evidence="6">UTEX B ZZ1240</strain>
    </source>
</reference>
<keyword evidence="7" id="KW-1185">Reference proteome</keyword>
<dbReference type="GO" id="GO:0008199">
    <property type="term" value="F:ferric iron binding"/>
    <property type="evidence" value="ECO:0007669"/>
    <property type="project" value="InterPro"/>
</dbReference>
<feature type="domain" description="Intradiol ring-cleavage dioxygenases" evidence="5">
    <location>
        <begin position="50"/>
        <end position="208"/>
    </location>
</feature>
<sequence length="225" mass="24660">MHARLCASFLLVTLAQVALASLRQLWVPDAAAIEAAAQGFSLAPTPEQTEGPYYPVADDWHNNDLTYIQGQPYKTAGPYLHIDSRLLYPDGSPVSGAVVQIWQCDSNGVYNHPAYQAAYPDKVLNPYFQYFGEAETDENGAFYFLTVPPISYAGRPVHVHVRVFVQGATMLTTQMYFPGDALLSADPFYLAAPDDQKDQLLVTPGATDAEDVHVSQVLVINFSSV</sequence>
<feature type="chain" id="PRO_5032714871" evidence="4">
    <location>
        <begin position="21"/>
        <end position="225"/>
    </location>
</feature>
<dbReference type="SUPFAM" id="SSF49482">
    <property type="entry name" value="Aromatic compound dioxygenase"/>
    <property type="match status" value="1"/>
</dbReference>